<evidence type="ECO:0000256" key="2">
    <source>
        <dbReference type="PROSITE-ProRule" id="PRU00703"/>
    </source>
</evidence>
<dbReference type="CDD" id="cd04587">
    <property type="entry name" value="CBS_pair_CAP-ED_NT_Pol-beta-like_DUF294_assoc"/>
    <property type="match status" value="1"/>
</dbReference>
<evidence type="ECO:0000313" key="4">
    <source>
        <dbReference type="EMBL" id="AMM41485.1"/>
    </source>
</evidence>
<evidence type="ECO:0000313" key="5">
    <source>
        <dbReference type="Proteomes" id="UP000070560"/>
    </source>
</evidence>
<feature type="domain" description="CBS" evidence="3">
    <location>
        <begin position="15"/>
        <end position="73"/>
    </location>
</feature>
<dbReference type="Pfam" id="PF10335">
    <property type="entry name" value="DUF294_C"/>
    <property type="match status" value="1"/>
</dbReference>
<protein>
    <submittedName>
        <fullName evidence="4">Cyclic nucleotide-binding protein</fullName>
    </submittedName>
</protein>
<sequence>MHNLDLLNSSVISLVSRPPVICKADIKVHEVVSMMVKNKIGSVVVVDEQEIPLGIVTDKDLRNKVLAHNLGTEIPVESIMSKPVVTISTETIAFEALRIMMKNDIHHLPVVNETRRIKGVISSHDLMLLSTPHPIAFIREIGEQNSLEGLSFLFKQTSQVAASLLRSGLSMYHLCLLITEIHDHIIRKILELTTSSLIQEKGIKDLSGHLCWLVFGSEGRREQTLITDQDNGIVFSNIPIEIANSFGDKAVNYLLQCGYPICSGGIMANQPNWCRSISSWEKALKKWIINQNENTVIWLTVIADLRPIWGNFSLAKDLYHIFVKTIKSWRGIFRNLAQTALINAPSNFLEWFAAQRASGGRNLLNIKLYGISAIVNGIRLYALMEDIEDKNTWQRLNKLKEKGVISEQDAQDLLGAFDFLMRIRLQHQLKCVGREGIPDNIIDLRELSSLEYGFLKGALKAINRFQAVLREKFYLSPII</sequence>
<dbReference type="InterPro" id="IPR005105">
    <property type="entry name" value="GlnD_Uridyltrans_N"/>
</dbReference>
<feature type="domain" description="CBS" evidence="3">
    <location>
        <begin position="80"/>
        <end position="137"/>
    </location>
</feature>
<proteinExistence type="predicted"/>
<dbReference type="InterPro" id="IPR051257">
    <property type="entry name" value="Diverse_CBS-Domain"/>
</dbReference>
<evidence type="ECO:0000259" key="3">
    <source>
        <dbReference type="PROSITE" id="PS51371"/>
    </source>
</evidence>
<keyword evidence="5" id="KW-1185">Reference proteome</keyword>
<dbReference type="PANTHER" id="PTHR43080:SF2">
    <property type="entry name" value="CBS DOMAIN-CONTAINING PROTEIN"/>
    <property type="match status" value="1"/>
</dbReference>
<gene>
    <name evidence="4" type="ORF">HS1_001691</name>
</gene>
<keyword evidence="1 2" id="KW-0129">CBS domain</keyword>
<dbReference type="KEGG" id="daw:HS1_001691"/>
<dbReference type="Pfam" id="PF00571">
    <property type="entry name" value="CBS"/>
    <property type="match status" value="2"/>
</dbReference>
<reference evidence="4 5" key="1">
    <citation type="submission" date="2015-10" db="EMBL/GenBank/DDBJ databases">
        <title>Candidatus Desulfofervidus auxilii, a hydrogenotrophic sulfate-reducing bacterium involved in the thermophilic anaerobic oxidation of methane.</title>
        <authorList>
            <person name="Krukenberg V."/>
            <person name="Richter M."/>
            <person name="Wegener G."/>
        </authorList>
    </citation>
    <scope>NUCLEOTIDE SEQUENCE [LARGE SCALE GENOMIC DNA]</scope>
    <source>
        <strain evidence="4 5">HS1</strain>
    </source>
</reference>
<dbReference type="Proteomes" id="UP000070560">
    <property type="component" value="Chromosome"/>
</dbReference>
<accession>A0A7U4TIM6</accession>
<dbReference type="InterPro" id="IPR046342">
    <property type="entry name" value="CBS_dom_sf"/>
</dbReference>
<dbReference type="InterPro" id="IPR018821">
    <property type="entry name" value="DUF294_put_nucleoTrafse_sb-bd"/>
</dbReference>
<name>A0A7U4TIM6_DESA2</name>
<dbReference type="EMBL" id="CP013015">
    <property type="protein sequence ID" value="AMM41485.1"/>
    <property type="molecule type" value="Genomic_DNA"/>
</dbReference>
<dbReference type="RefSeq" id="WP_082757729.1">
    <property type="nucleotide sequence ID" value="NZ_CP013015.1"/>
</dbReference>
<dbReference type="OrthoDB" id="9808528at2"/>
<dbReference type="SUPFAM" id="SSF54631">
    <property type="entry name" value="CBS-domain pair"/>
    <property type="match status" value="1"/>
</dbReference>
<dbReference type="Pfam" id="PF03445">
    <property type="entry name" value="DUF294"/>
    <property type="match status" value="1"/>
</dbReference>
<dbReference type="SMART" id="SM00116">
    <property type="entry name" value="CBS"/>
    <property type="match status" value="2"/>
</dbReference>
<organism evidence="4 5">
    <name type="scientific">Desulfofervidus auxilii</name>
    <dbReference type="NCBI Taxonomy" id="1621989"/>
    <lineage>
        <taxon>Bacteria</taxon>
        <taxon>Pseudomonadati</taxon>
        <taxon>Thermodesulfobacteriota</taxon>
        <taxon>Candidatus Desulfofervidia</taxon>
        <taxon>Candidatus Desulfofervidales</taxon>
        <taxon>Candidatus Desulfofervidaceae</taxon>
        <taxon>Candidatus Desulfofervidus</taxon>
    </lineage>
</organism>
<dbReference type="GO" id="GO:0008773">
    <property type="term" value="F:[protein-PII] uridylyltransferase activity"/>
    <property type="evidence" value="ECO:0007669"/>
    <property type="project" value="InterPro"/>
</dbReference>
<dbReference type="PANTHER" id="PTHR43080">
    <property type="entry name" value="CBS DOMAIN-CONTAINING PROTEIN CBSX3, MITOCHONDRIAL"/>
    <property type="match status" value="1"/>
</dbReference>
<dbReference type="Gene3D" id="3.10.580.10">
    <property type="entry name" value="CBS-domain"/>
    <property type="match status" value="1"/>
</dbReference>
<dbReference type="InterPro" id="IPR000644">
    <property type="entry name" value="CBS_dom"/>
</dbReference>
<evidence type="ECO:0000256" key="1">
    <source>
        <dbReference type="ARBA" id="ARBA00023122"/>
    </source>
</evidence>
<dbReference type="PROSITE" id="PS51371">
    <property type="entry name" value="CBS"/>
    <property type="match status" value="2"/>
</dbReference>
<dbReference type="CDD" id="cd05401">
    <property type="entry name" value="NT_GlnE_GlnD_like"/>
    <property type="match status" value="1"/>
</dbReference>
<dbReference type="AlphaFoldDB" id="A0A7U4TIM6"/>